<dbReference type="OrthoDB" id="6372431at2759"/>
<keyword evidence="9" id="KW-1185">Reference proteome</keyword>
<dbReference type="GO" id="GO:0016020">
    <property type="term" value="C:membrane"/>
    <property type="evidence" value="ECO:0007669"/>
    <property type="project" value="TreeGrafter"/>
</dbReference>
<feature type="transmembrane region" description="Helical" evidence="7">
    <location>
        <begin position="296"/>
        <end position="317"/>
    </location>
</feature>
<evidence type="ECO:0000256" key="4">
    <source>
        <dbReference type="PIRSR" id="PIRSR600407-2"/>
    </source>
</evidence>
<evidence type="ECO:0000256" key="3">
    <source>
        <dbReference type="PIRSR" id="PIRSR600407-1"/>
    </source>
</evidence>
<dbReference type="AlphaFoldDB" id="A0A2P6U3D2"/>
<reference evidence="8 9" key="1">
    <citation type="journal article" date="2018" name="Plant J.">
        <title>Genome sequences of Chlorella sorokiniana UTEX 1602 and Micractinium conductrix SAG 241.80: implications to maltose excretion by a green alga.</title>
        <authorList>
            <person name="Arriola M.B."/>
            <person name="Velmurugan N."/>
            <person name="Zhang Y."/>
            <person name="Plunkett M.H."/>
            <person name="Hondzo H."/>
            <person name="Barney B.M."/>
        </authorList>
    </citation>
    <scope>NUCLEOTIDE SEQUENCE [LARGE SCALE GENOMIC DNA]</scope>
    <source>
        <strain evidence="9">UTEX 1602</strain>
    </source>
</reference>
<comment type="caution">
    <text evidence="8">The sequence shown here is derived from an EMBL/GenBank/DDBJ whole genome shotgun (WGS) entry which is preliminary data.</text>
</comment>
<feature type="active site" description="Proton acceptor" evidence="3">
    <location>
        <position position="753"/>
    </location>
</feature>
<keyword evidence="4" id="KW-0547">Nucleotide-binding</keyword>
<keyword evidence="2 5" id="KW-0378">Hydrolase</keyword>
<dbReference type="GO" id="GO:0005524">
    <property type="term" value="F:ATP binding"/>
    <property type="evidence" value="ECO:0007669"/>
    <property type="project" value="UniProtKB-KW"/>
</dbReference>
<feature type="region of interest" description="Disordered" evidence="6">
    <location>
        <begin position="528"/>
        <end position="555"/>
    </location>
</feature>
<evidence type="ECO:0000256" key="7">
    <source>
        <dbReference type="SAM" id="Phobius"/>
    </source>
</evidence>
<evidence type="ECO:0000256" key="5">
    <source>
        <dbReference type="RuleBase" id="RU003833"/>
    </source>
</evidence>
<name>A0A2P6U3D2_CHLSO</name>
<dbReference type="Gene3D" id="3.30.420.150">
    <property type="entry name" value="Exopolyphosphatase. Domain 2"/>
    <property type="match status" value="1"/>
</dbReference>
<keyword evidence="7" id="KW-0812">Transmembrane</keyword>
<dbReference type="Proteomes" id="UP000239899">
    <property type="component" value="Unassembled WGS sequence"/>
</dbReference>
<keyword evidence="7" id="KW-0472">Membrane</keyword>
<sequence>MDAASEQQLALRQQLQQALGVSTGLKCGGDASDSVLLSLLPMLAARLPAAAKLADLLHQWWQPAMQPERHAEAQLALAQAAATRSCAYLRCANLGGEGGPAAGEGVGSMRCRSSMSSDLIQRLQRLQRGFSALCASQAAAEDLFGDAMALIHAASSAEQVPQPGAVTSALEALALHVAFLNDIFWNALKTAGGLSSPKAKFIQFTAACAASRGCVLLAKRLPLSPAGLMSIAGSLPLVLYVGAALLHQCASQSPELMPLMLTHNLGAASAVLQHMLDNMYVLQMAAAFAHLGGQTQAVLLWLLAVGQALLAVPFNAFRSTPGNQASHMLPACYDIDMLARYTAVACLLLNMRPEASTAAMQQAPATRQAVLSVLLGRCLPLLAADCSPELLVDEGHPHCSLAFAALFSEALAFLSRELTEGCDGEDTLESAGPWPTQLAIAVAQSGTLQVLLREAQRLEQADSPAKAANLVEDVIDALHALDRGAEEAAATRSCAYLHCANLGGEGGPAAGQGIGSLRCSVAAGLESGEEDARPGSASASSGGGSGGKKAAMGPARYGRDSRMEAWYRYRGVAGIVAIPVLLIAIVLLVMPRSAPYPVHDFSRVQPFSRSQFEDAGAGAGGGGGAAGAARWAIVIDAGSTGSRVHIFKFLVGKGGRLELQFDKFDQLKPGLSSYADNPPAAAESLAPLLELAEKTIPKDAQKQTSIMVGATAGLRLLPDGKADDILAEVRKWLRKHPFKFSDDDVKILSGVDEGAFAWLTLNYLLGRLGGSEQDTVASIDLGGGSVQEAYAMTEAEAAAAPDKQYLTELHSGGKTYHVYVYSYLGYGLMAGRAAVLSEEETEANGQGHPCVPVGHQGTYEYAGKTMQMRPHSEGASHERCEKVVLSALKHQAECGAPQLQCTFNGAWGGPRVPKVFYISSYFWDRATDAGLIEGAEVQQLQLAPSHFGKLAAKACSTGLDALSAAFPKMAEELRPFFCLDLSYAHTLLTKGFKIPDDLQITLVKRVEYNGELVEAAWPLGAALNALG</sequence>
<dbReference type="PANTHER" id="PTHR11782">
    <property type="entry name" value="ADENOSINE/GUANOSINE DIPHOSPHATASE"/>
    <property type="match status" value="1"/>
</dbReference>
<dbReference type="InterPro" id="IPR000407">
    <property type="entry name" value="GDA1_CD39_NTPase"/>
</dbReference>
<evidence type="ECO:0000256" key="1">
    <source>
        <dbReference type="ARBA" id="ARBA00009283"/>
    </source>
</evidence>
<organism evidence="8 9">
    <name type="scientific">Chlorella sorokiniana</name>
    <name type="common">Freshwater green alga</name>
    <dbReference type="NCBI Taxonomy" id="3076"/>
    <lineage>
        <taxon>Eukaryota</taxon>
        <taxon>Viridiplantae</taxon>
        <taxon>Chlorophyta</taxon>
        <taxon>core chlorophytes</taxon>
        <taxon>Trebouxiophyceae</taxon>
        <taxon>Chlorellales</taxon>
        <taxon>Chlorellaceae</taxon>
        <taxon>Chlorella clade</taxon>
        <taxon>Chlorella</taxon>
    </lineage>
</organism>
<dbReference type="PANTHER" id="PTHR11782:SF83">
    <property type="entry name" value="GUANOSINE-DIPHOSPHATASE"/>
    <property type="match status" value="1"/>
</dbReference>
<proteinExistence type="inferred from homology"/>
<accession>A0A2P6U3D2</accession>
<dbReference type="Gene3D" id="3.30.420.40">
    <property type="match status" value="1"/>
</dbReference>
<keyword evidence="4" id="KW-0067">ATP-binding</keyword>
<dbReference type="GO" id="GO:0017110">
    <property type="term" value="F:nucleoside diphosphate phosphatase activity"/>
    <property type="evidence" value="ECO:0007669"/>
    <property type="project" value="TreeGrafter"/>
</dbReference>
<evidence type="ECO:0000313" key="8">
    <source>
        <dbReference type="EMBL" id="PRW60811.1"/>
    </source>
</evidence>
<evidence type="ECO:0000313" key="9">
    <source>
        <dbReference type="Proteomes" id="UP000239899"/>
    </source>
</evidence>
<feature type="transmembrane region" description="Helical" evidence="7">
    <location>
        <begin position="569"/>
        <end position="590"/>
    </location>
</feature>
<evidence type="ECO:0000256" key="6">
    <source>
        <dbReference type="SAM" id="MobiDB-lite"/>
    </source>
</evidence>
<gene>
    <name evidence="8" type="ORF">C2E21_1196</name>
</gene>
<keyword evidence="7" id="KW-1133">Transmembrane helix</keyword>
<dbReference type="Pfam" id="PF01150">
    <property type="entry name" value="GDA1_CD39"/>
    <property type="match status" value="1"/>
</dbReference>
<feature type="binding site" evidence="4">
    <location>
        <begin position="783"/>
        <end position="787"/>
    </location>
    <ligand>
        <name>ATP</name>
        <dbReference type="ChEBI" id="CHEBI:30616"/>
    </ligand>
</feature>
<comment type="similarity">
    <text evidence="1 5">Belongs to the GDA1/CD39 NTPase family.</text>
</comment>
<dbReference type="STRING" id="3076.A0A2P6U3D2"/>
<dbReference type="PROSITE" id="PS01238">
    <property type="entry name" value="GDA1_CD39_NTPASE"/>
    <property type="match status" value="1"/>
</dbReference>
<dbReference type="EMBL" id="LHPG02000002">
    <property type="protein sequence ID" value="PRW60811.1"/>
    <property type="molecule type" value="Genomic_DNA"/>
</dbReference>
<evidence type="ECO:0000256" key="2">
    <source>
        <dbReference type="ARBA" id="ARBA00022801"/>
    </source>
</evidence>
<dbReference type="GO" id="GO:0009134">
    <property type="term" value="P:nucleoside diphosphate catabolic process"/>
    <property type="evidence" value="ECO:0007669"/>
    <property type="project" value="TreeGrafter"/>
</dbReference>
<protein>
    <submittedName>
        <fullName evidence="8">Apyrase 2-like</fullName>
    </submittedName>
</protein>